<accession>A0A0H1R423</accession>
<dbReference type="Gene3D" id="3.40.309.10">
    <property type="entry name" value="Aldehyde Dehydrogenase, Chain A, domain 2"/>
    <property type="match status" value="1"/>
</dbReference>
<dbReference type="Pfam" id="PF00171">
    <property type="entry name" value="Aldedh"/>
    <property type="match status" value="1"/>
</dbReference>
<dbReference type="InterPro" id="IPR016163">
    <property type="entry name" value="Ald_DH_C"/>
</dbReference>
<keyword evidence="2 4" id="KW-0560">Oxidoreductase</keyword>
<dbReference type="InterPro" id="IPR016160">
    <property type="entry name" value="Ald_DH_CS_CYS"/>
</dbReference>
<organism evidence="6 7">
    <name type="scientific">Microvirga vignae</name>
    <dbReference type="NCBI Taxonomy" id="1225564"/>
    <lineage>
        <taxon>Bacteria</taxon>
        <taxon>Pseudomonadati</taxon>
        <taxon>Pseudomonadota</taxon>
        <taxon>Alphaproteobacteria</taxon>
        <taxon>Hyphomicrobiales</taxon>
        <taxon>Methylobacteriaceae</taxon>
        <taxon>Microvirga</taxon>
    </lineage>
</organism>
<dbReference type="STRING" id="1225564.AA309_28415"/>
<dbReference type="AlphaFoldDB" id="A0A0H1R423"/>
<dbReference type="InterPro" id="IPR016161">
    <property type="entry name" value="Ald_DH/histidinol_DH"/>
</dbReference>
<evidence type="ECO:0000313" key="7">
    <source>
        <dbReference type="Proteomes" id="UP000035489"/>
    </source>
</evidence>
<dbReference type="InterPro" id="IPR015590">
    <property type="entry name" value="Aldehyde_DH_dom"/>
</dbReference>
<evidence type="ECO:0000256" key="1">
    <source>
        <dbReference type="ARBA" id="ARBA00009986"/>
    </source>
</evidence>
<dbReference type="PATRIC" id="fig|1225564.3.peg.218"/>
<dbReference type="EMBL" id="LCYG01000108">
    <property type="protein sequence ID" value="KLK89960.1"/>
    <property type="molecule type" value="Genomic_DNA"/>
</dbReference>
<feature type="domain" description="Aldehyde dehydrogenase" evidence="5">
    <location>
        <begin position="5"/>
        <end position="457"/>
    </location>
</feature>
<comment type="similarity">
    <text evidence="1 4">Belongs to the aldehyde dehydrogenase family.</text>
</comment>
<dbReference type="PROSITE" id="PS00070">
    <property type="entry name" value="ALDEHYDE_DEHYDR_CYS"/>
    <property type="match status" value="1"/>
</dbReference>
<dbReference type="CDD" id="cd07102">
    <property type="entry name" value="ALDH_EDX86601"/>
    <property type="match status" value="1"/>
</dbReference>
<comment type="caution">
    <text evidence="6">The sequence shown here is derived from an EMBL/GenBank/DDBJ whole genome shotgun (WGS) entry which is preliminary data.</text>
</comment>
<keyword evidence="7" id="KW-1185">Reference proteome</keyword>
<dbReference type="InterPro" id="IPR016162">
    <property type="entry name" value="Ald_DH_N"/>
</dbReference>
<feature type="active site" evidence="3">
    <location>
        <position position="232"/>
    </location>
</feature>
<dbReference type="FunFam" id="3.40.309.10:FF:000009">
    <property type="entry name" value="Aldehyde dehydrogenase A"/>
    <property type="match status" value="1"/>
</dbReference>
<dbReference type="GO" id="GO:0016620">
    <property type="term" value="F:oxidoreductase activity, acting on the aldehyde or oxo group of donors, NAD or NADP as acceptor"/>
    <property type="evidence" value="ECO:0007669"/>
    <property type="project" value="InterPro"/>
</dbReference>
<name>A0A0H1R423_9HYPH</name>
<dbReference type="PROSITE" id="PS00687">
    <property type="entry name" value="ALDEHYDE_DEHYDR_GLU"/>
    <property type="match status" value="1"/>
</dbReference>
<reference evidence="6 7" key="1">
    <citation type="submission" date="2015-05" db="EMBL/GenBank/DDBJ databases">
        <title>Draft genome sequence of Microvirga vignae strain BR3299, a novel nitrogen fixing bacteria isolated from Brazil semi-aired region.</title>
        <authorList>
            <person name="Zilli J.E."/>
            <person name="Passos S.R."/>
            <person name="Leite J."/>
            <person name="Baldani J.I."/>
            <person name="Xavier G.R."/>
            <person name="Rumjaneck N.G."/>
            <person name="Simoes-Araujo J.L."/>
        </authorList>
    </citation>
    <scope>NUCLEOTIDE SEQUENCE [LARGE SCALE GENOMIC DNA]</scope>
    <source>
        <strain evidence="6 7">BR3299</strain>
    </source>
</reference>
<dbReference type="OrthoDB" id="9812625at2"/>
<dbReference type="SUPFAM" id="SSF53720">
    <property type="entry name" value="ALDH-like"/>
    <property type="match status" value="1"/>
</dbReference>
<evidence type="ECO:0000256" key="4">
    <source>
        <dbReference type="RuleBase" id="RU003345"/>
    </source>
</evidence>
<dbReference type="Gene3D" id="3.40.605.10">
    <property type="entry name" value="Aldehyde Dehydrogenase, Chain A, domain 1"/>
    <property type="match status" value="1"/>
</dbReference>
<sequence length="463" mass="50509">MADTDIVCISPIDGRELVRRPIMSDAAIDAAITAAREAQVAWRHVPLSERASKVSAFLDALLAMNQEVVPEIAQMMGRPVRYGGEFRGVEERARYMIRIAEKSLQNIPADDEKAGFRRMIKREPVGLVLVIAPWNYPYLTAINTIVPALMAGNAVLLKHASQTVLAGERFQMAMDRAGLPKGLFQNMHLSHDQTSRILGGGLVDHCNFTGSVGGGRSIERAAAGSFTSLGLELGGKDPAYVREDANIDHAIENLVDGAFFNSGQCCCGIERIYVHEKHYDRFVDGAVDLVNKYVLGNPLEEATTLGPMAHRRFADIVRQQNAEAMAKGAKAHIDARRFAADVGNTAYLAPQVLTGVDHSMSVMREESFGPTVGIMKVKGDEEAIRLMNDSAYGLSAAIWTSDVDAAEAIGEKLETGTVFMNRCDYLDPALAWTGVKDTGRGASLSRLAYESLTRPKSYHLRQI</sequence>
<gene>
    <name evidence="6" type="ORF">AA309_28415</name>
</gene>
<evidence type="ECO:0000313" key="6">
    <source>
        <dbReference type="EMBL" id="KLK89960.1"/>
    </source>
</evidence>
<dbReference type="Proteomes" id="UP000035489">
    <property type="component" value="Unassembled WGS sequence"/>
</dbReference>
<evidence type="ECO:0000256" key="2">
    <source>
        <dbReference type="ARBA" id="ARBA00023002"/>
    </source>
</evidence>
<dbReference type="PANTHER" id="PTHR11699">
    <property type="entry name" value="ALDEHYDE DEHYDROGENASE-RELATED"/>
    <property type="match status" value="1"/>
</dbReference>
<protein>
    <submittedName>
        <fullName evidence="6">Aldehyde dehydrogenase</fullName>
    </submittedName>
</protein>
<proteinExistence type="inferred from homology"/>
<evidence type="ECO:0000259" key="5">
    <source>
        <dbReference type="Pfam" id="PF00171"/>
    </source>
</evidence>
<dbReference type="InterPro" id="IPR029510">
    <property type="entry name" value="Ald_DH_CS_GLU"/>
</dbReference>
<evidence type="ECO:0000256" key="3">
    <source>
        <dbReference type="PROSITE-ProRule" id="PRU10007"/>
    </source>
</evidence>
<dbReference type="RefSeq" id="WP_047192413.1">
    <property type="nucleotide sequence ID" value="NZ_LCYG01000108.1"/>
</dbReference>